<evidence type="ECO:0000313" key="2">
    <source>
        <dbReference type="Proteomes" id="UP001139311"/>
    </source>
</evidence>
<sequence length="103" mass="10871">MTPAGEAEARRAALAALDRLIAVSPPCTVDEAMEALRRMVALRDGLVARQRAEGASPAFAARLACINAVLSLTWSGAVPIMGFRRERLEQARAALAALEEVAA</sequence>
<dbReference type="Proteomes" id="UP001139311">
    <property type="component" value="Unassembled WGS sequence"/>
</dbReference>
<keyword evidence="2" id="KW-1185">Reference proteome</keyword>
<proteinExistence type="predicted"/>
<protein>
    <submittedName>
        <fullName evidence="1">Uncharacterized protein</fullName>
    </submittedName>
</protein>
<name>A0A9X1LD90_9PROT</name>
<dbReference type="RefSeq" id="WP_226613645.1">
    <property type="nucleotide sequence ID" value="NZ_JAJAQI010000061.1"/>
</dbReference>
<reference evidence="1" key="1">
    <citation type="submission" date="2021-10" db="EMBL/GenBank/DDBJ databases">
        <title>Roseicella aerolatum sp. nov., isolated from aerosols of e-waste dismantling site.</title>
        <authorList>
            <person name="Qin T."/>
        </authorList>
    </citation>
    <scope>NUCLEOTIDE SEQUENCE</scope>
    <source>
        <strain evidence="1">GB24</strain>
    </source>
</reference>
<gene>
    <name evidence="1" type="ORF">LHA35_25115</name>
</gene>
<accession>A0A9X1LD90</accession>
<evidence type="ECO:0000313" key="1">
    <source>
        <dbReference type="EMBL" id="MCB4825010.1"/>
    </source>
</evidence>
<dbReference type="EMBL" id="JAJAQI010000061">
    <property type="protein sequence ID" value="MCB4825010.1"/>
    <property type="molecule type" value="Genomic_DNA"/>
</dbReference>
<dbReference type="AlphaFoldDB" id="A0A9X1LD90"/>
<comment type="caution">
    <text evidence="1">The sequence shown here is derived from an EMBL/GenBank/DDBJ whole genome shotgun (WGS) entry which is preliminary data.</text>
</comment>
<organism evidence="1 2">
    <name type="scientific">Roseicella aerolata</name>
    <dbReference type="NCBI Taxonomy" id="2883479"/>
    <lineage>
        <taxon>Bacteria</taxon>
        <taxon>Pseudomonadati</taxon>
        <taxon>Pseudomonadota</taxon>
        <taxon>Alphaproteobacteria</taxon>
        <taxon>Acetobacterales</taxon>
        <taxon>Roseomonadaceae</taxon>
        <taxon>Roseicella</taxon>
    </lineage>
</organism>